<dbReference type="EMBL" id="CP013862">
    <property type="protein sequence ID" value="ALX48499.1"/>
    <property type="molecule type" value="Genomic_DNA"/>
</dbReference>
<dbReference type="AlphaFoldDB" id="A0A0U4F6T4"/>
<dbReference type="PANTHER" id="PTHR48081">
    <property type="entry name" value="AB HYDROLASE SUPERFAMILY PROTEIN C4A8.06C"/>
    <property type="match status" value="1"/>
</dbReference>
<dbReference type="Pfam" id="PF00326">
    <property type="entry name" value="Peptidase_S9"/>
    <property type="match status" value="1"/>
</dbReference>
<dbReference type="Pfam" id="PF20434">
    <property type="entry name" value="BD-FAE"/>
    <property type="match status" value="1"/>
</dbReference>
<dbReference type="STRING" id="1472767.AOX59_07685"/>
<dbReference type="KEGG" id="lao:AOX59_07685"/>
<evidence type="ECO:0000259" key="2">
    <source>
        <dbReference type="Pfam" id="PF00326"/>
    </source>
</evidence>
<name>A0A0U4F6T4_9BACI</name>
<dbReference type="GO" id="GO:0016787">
    <property type="term" value="F:hydrolase activity"/>
    <property type="evidence" value="ECO:0007669"/>
    <property type="project" value="UniProtKB-KW"/>
</dbReference>
<dbReference type="InterPro" id="IPR049492">
    <property type="entry name" value="BD-FAE-like_dom"/>
</dbReference>
<dbReference type="InterPro" id="IPR029058">
    <property type="entry name" value="AB_hydrolase_fold"/>
</dbReference>
<keyword evidence="1" id="KW-0378">Hydrolase</keyword>
<evidence type="ECO:0000259" key="3">
    <source>
        <dbReference type="Pfam" id="PF20434"/>
    </source>
</evidence>
<evidence type="ECO:0000256" key="1">
    <source>
        <dbReference type="ARBA" id="ARBA00022801"/>
    </source>
</evidence>
<dbReference type="Gene3D" id="3.40.50.1820">
    <property type="entry name" value="alpha/beta hydrolase"/>
    <property type="match status" value="1"/>
</dbReference>
<evidence type="ECO:0000313" key="5">
    <source>
        <dbReference type="Proteomes" id="UP000050331"/>
    </source>
</evidence>
<dbReference type="InterPro" id="IPR050300">
    <property type="entry name" value="GDXG_lipolytic_enzyme"/>
</dbReference>
<dbReference type="SUPFAM" id="SSF53474">
    <property type="entry name" value="alpha/beta-Hydrolases"/>
    <property type="match status" value="1"/>
</dbReference>
<dbReference type="RefSeq" id="WP_068444165.1">
    <property type="nucleotide sequence ID" value="NZ_CP013862.1"/>
</dbReference>
<dbReference type="Proteomes" id="UP000050331">
    <property type="component" value="Chromosome"/>
</dbReference>
<keyword evidence="5" id="KW-1185">Reference proteome</keyword>
<reference evidence="4 5" key="1">
    <citation type="submission" date="2016-01" db="EMBL/GenBank/DDBJ databases">
        <title>Complete genome sequence of strain Lentibacillus amyloliquefaciens LAM0015T isolated from saline sediment.</title>
        <authorList>
            <person name="Wang J.-L."/>
            <person name="He M.-X."/>
        </authorList>
    </citation>
    <scope>NUCLEOTIDE SEQUENCE [LARGE SCALE GENOMIC DNA]</scope>
    <source>
        <strain evidence="4 5">LAM0015</strain>
    </source>
</reference>
<evidence type="ECO:0000313" key="4">
    <source>
        <dbReference type="EMBL" id="ALX48499.1"/>
    </source>
</evidence>
<gene>
    <name evidence="4" type="ORF">AOX59_07685</name>
</gene>
<feature type="domain" description="Peptidase S9 prolyl oligopeptidase catalytic" evidence="2">
    <location>
        <begin position="189"/>
        <end position="286"/>
    </location>
</feature>
<organism evidence="4 5">
    <name type="scientific">Lentibacillus amyloliquefaciens</name>
    <dbReference type="NCBI Taxonomy" id="1472767"/>
    <lineage>
        <taxon>Bacteria</taxon>
        <taxon>Bacillati</taxon>
        <taxon>Bacillota</taxon>
        <taxon>Bacilli</taxon>
        <taxon>Bacillales</taxon>
        <taxon>Bacillaceae</taxon>
        <taxon>Lentibacillus</taxon>
    </lineage>
</organism>
<accession>A0A0U4F6T4</accession>
<protein>
    <submittedName>
        <fullName evidence="4">Uncharacterized protein</fullName>
    </submittedName>
</protein>
<dbReference type="InterPro" id="IPR001375">
    <property type="entry name" value="Peptidase_S9_cat"/>
</dbReference>
<sequence>MKTTFTYKQINDCSIKGDFYSTEEKNAPLIVYIHGGGLIWGSREDMHKEQIKRYQEAGFNVCSIDYRLAPETKLPDITKDIGDMLQWLHDEGRKTYDFNADKIAVTGSSAGGYLALLSGTLPVKPKVIVSFYGYGNIQGDWYTKPSPHFLKMTKVPENLAKQLIQHKPVSEAPIERRYAIYLYCRQQGKWIDYVTSWNPGINADALSMYCPVENIDADFPATLLLHGDADKDVPYQESVNMHEALSNAGITTELITIPNGEHSFDENMENPTVTKAFDQVISFFKSNL</sequence>
<dbReference type="OrthoDB" id="9815425at2"/>
<proteinExistence type="predicted"/>
<feature type="domain" description="BD-FAE-like" evidence="3">
    <location>
        <begin position="22"/>
        <end position="121"/>
    </location>
</feature>